<organism evidence="4 5">
    <name type="scientific">Corynebacterium variabile</name>
    <dbReference type="NCBI Taxonomy" id="1727"/>
    <lineage>
        <taxon>Bacteria</taxon>
        <taxon>Bacillati</taxon>
        <taxon>Actinomycetota</taxon>
        <taxon>Actinomycetes</taxon>
        <taxon>Mycobacteriales</taxon>
        <taxon>Corynebacteriaceae</taxon>
        <taxon>Corynebacterium</taxon>
    </lineage>
</organism>
<reference evidence="4 5" key="1">
    <citation type="submission" date="2019-06" db="EMBL/GenBank/DDBJ databases">
        <title>Whole genome shotgun sequence of Corynebacterium variabile NBRC 15286.</title>
        <authorList>
            <person name="Hosoyama A."/>
            <person name="Uohara A."/>
            <person name="Ohji S."/>
            <person name="Ichikawa N."/>
        </authorList>
    </citation>
    <scope>NUCLEOTIDE SEQUENCE [LARGE SCALE GENOMIC DNA]</scope>
    <source>
        <strain evidence="4 5">NBRC 15286</strain>
    </source>
</reference>
<keyword evidence="2" id="KW-0812">Transmembrane</keyword>
<dbReference type="InterPro" id="IPR036457">
    <property type="entry name" value="PPM-type-like_dom_sf"/>
</dbReference>
<feature type="region of interest" description="Disordered" evidence="1">
    <location>
        <begin position="296"/>
        <end position="362"/>
    </location>
</feature>
<dbReference type="CDD" id="cd00143">
    <property type="entry name" value="PP2Cc"/>
    <property type="match status" value="1"/>
</dbReference>
<dbReference type="InterPro" id="IPR015655">
    <property type="entry name" value="PP2C"/>
</dbReference>
<keyword evidence="2" id="KW-0472">Membrane</keyword>
<dbReference type="RefSeq" id="WP_141331718.1">
    <property type="nucleotide sequence ID" value="NZ_BJNT01000031.1"/>
</dbReference>
<keyword evidence="2" id="KW-1133">Transmembrane helix</keyword>
<dbReference type="AlphaFoldDB" id="A0A4Y4C4C5"/>
<sequence>MTSETLALSFAARSDRGLVRSNNEDSAVAASNLLALADGMGGHAAGEVASQLMIEALLPLNAEFLGDGARDITVDRLPGMLVEAMDNGNRAIAAHVDENPTLDGMGCTLSALLFFDGRMGVCHVGDSRGYLLRDDVLTQITKDDTYVQSLVDEGKLDPADVSSHPQRSLILKALTGRPVEPTLQLFEVHAGDRFMLCSDGLSDPVSADTIREVLATGTPDEAAAKLIDLALRGGGPDNVTVVVADVVDTAAPTDDGTPLVLPTVATLAGAINSDETELPRPDTAAGRAMAVNVVNSSSPVRSSDQGKDAVPAASGTGPHAMPPMRRSRRVGRRRDAGSPGASTGDQADPDRAGGTGAGRRHPKRRRRILIALTVVVALVVVAGIGGWIAKRNLDDSYFVAVASSDDVPAPATTSAAAPTTAAAPTSAAPATTQPPAPATSALATTGAVSPSTTLDMDGTADPEAAAAAKGTPILIYQGAPGSFLGISLNSAYQEICLSEDAEIRLLPAGSDDSCHRFTTADLTPAARGTLDTLPRDSYQSVQDQLRRLAAQTLPICVTRGSDRDSDGDPSDLTTPGVSCREVD</sequence>
<name>A0A4Y4C4C5_9CORY</name>
<proteinExistence type="predicted"/>
<dbReference type="GeneID" id="82888972"/>
<comment type="caution">
    <text evidence="4">The sequence shown here is derived from an EMBL/GenBank/DDBJ whole genome shotgun (WGS) entry which is preliminary data.</text>
</comment>
<dbReference type="PANTHER" id="PTHR47992">
    <property type="entry name" value="PROTEIN PHOSPHATASE"/>
    <property type="match status" value="1"/>
</dbReference>
<evidence type="ECO:0000313" key="5">
    <source>
        <dbReference type="Proteomes" id="UP000319986"/>
    </source>
</evidence>
<dbReference type="SMART" id="SM00332">
    <property type="entry name" value="PP2Cc"/>
    <property type="match status" value="1"/>
</dbReference>
<feature type="compositionally biased region" description="Low complexity" evidence="1">
    <location>
        <begin position="408"/>
        <end position="431"/>
    </location>
</feature>
<dbReference type="Pfam" id="PF13672">
    <property type="entry name" value="PP2C_2"/>
    <property type="match status" value="1"/>
</dbReference>
<gene>
    <name evidence="4" type="ORF">CVA01_29020</name>
</gene>
<protein>
    <recommendedName>
        <fullName evidence="3">PPM-type phosphatase domain-containing protein</fullName>
    </recommendedName>
</protein>
<feature type="domain" description="PPM-type phosphatase" evidence="3">
    <location>
        <begin position="9"/>
        <end position="246"/>
    </location>
</feature>
<evidence type="ECO:0000256" key="2">
    <source>
        <dbReference type="SAM" id="Phobius"/>
    </source>
</evidence>
<feature type="region of interest" description="Disordered" evidence="1">
    <location>
        <begin position="558"/>
        <end position="583"/>
    </location>
</feature>
<dbReference type="EMBL" id="BJNT01000031">
    <property type="protein sequence ID" value="GEC87588.1"/>
    <property type="molecule type" value="Genomic_DNA"/>
</dbReference>
<accession>A0A4Y4C4C5</accession>
<feature type="region of interest" description="Disordered" evidence="1">
    <location>
        <begin position="408"/>
        <end position="443"/>
    </location>
</feature>
<dbReference type="GO" id="GO:0004722">
    <property type="term" value="F:protein serine/threonine phosphatase activity"/>
    <property type="evidence" value="ECO:0007669"/>
    <property type="project" value="InterPro"/>
</dbReference>
<feature type="transmembrane region" description="Helical" evidence="2">
    <location>
        <begin position="368"/>
        <end position="389"/>
    </location>
</feature>
<dbReference type="SMART" id="SM00331">
    <property type="entry name" value="PP2C_SIG"/>
    <property type="match status" value="1"/>
</dbReference>
<dbReference type="PROSITE" id="PS51746">
    <property type="entry name" value="PPM_2"/>
    <property type="match status" value="1"/>
</dbReference>
<dbReference type="Gene3D" id="3.60.40.10">
    <property type="entry name" value="PPM-type phosphatase domain"/>
    <property type="match status" value="1"/>
</dbReference>
<evidence type="ECO:0000313" key="4">
    <source>
        <dbReference type="EMBL" id="GEC87588.1"/>
    </source>
</evidence>
<dbReference type="Proteomes" id="UP000319986">
    <property type="component" value="Unassembled WGS sequence"/>
</dbReference>
<dbReference type="InterPro" id="IPR001932">
    <property type="entry name" value="PPM-type_phosphatase-like_dom"/>
</dbReference>
<evidence type="ECO:0000256" key="1">
    <source>
        <dbReference type="SAM" id="MobiDB-lite"/>
    </source>
</evidence>
<evidence type="ECO:0000259" key="3">
    <source>
        <dbReference type="PROSITE" id="PS51746"/>
    </source>
</evidence>
<dbReference type="SUPFAM" id="SSF81606">
    <property type="entry name" value="PP2C-like"/>
    <property type="match status" value="1"/>
</dbReference>